<evidence type="ECO:0000313" key="3">
    <source>
        <dbReference type="Proteomes" id="UP001642405"/>
    </source>
</evidence>
<organism evidence="2 3">
    <name type="scientific">Sporothrix curviconia</name>
    <dbReference type="NCBI Taxonomy" id="1260050"/>
    <lineage>
        <taxon>Eukaryota</taxon>
        <taxon>Fungi</taxon>
        <taxon>Dikarya</taxon>
        <taxon>Ascomycota</taxon>
        <taxon>Pezizomycotina</taxon>
        <taxon>Sordariomycetes</taxon>
        <taxon>Sordariomycetidae</taxon>
        <taxon>Ophiostomatales</taxon>
        <taxon>Ophiostomataceae</taxon>
        <taxon>Sporothrix</taxon>
    </lineage>
</organism>
<dbReference type="Proteomes" id="UP001642405">
    <property type="component" value="Unassembled WGS sequence"/>
</dbReference>
<keyword evidence="3" id="KW-1185">Reference proteome</keyword>
<feature type="compositionally biased region" description="Basic residues" evidence="1">
    <location>
        <begin position="382"/>
        <end position="398"/>
    </location>
</feature>
<feature type="region of interest" description="Disordered" evidence="1">
    <location>
        <begin position="143"/>
        <end position="163"/>
    </location>
</feature>
<gene>
    <name evidence="2" type="ORF">SCUCBS95973_004244</name>
</gene>
<feature type="compositionally biased region" description="Basic residues" evidence="1">
    <location>
        <begin position="647"/>
        <end position="658"/>
    </location>
</feature>
<feature type="compositionally biased region" description="Basic and acidic residues" evidence="1">
    <location>
        <begin position="340"/>
        <end position="352"/>
    </location>
</feature>
<proteinExistence type="predicted"/>
<evidence type="ECO:0000256" key="1">
    <source>
        <dbReference type="SAM" id="MobiDB-lite"/>
    </source>
</evidence>
<evidence type="ECO:0000313" key="2">
    <source>
        <dbReference type="EMBL" id="CAK7220679.1"/>
    </source>
</evidence>
<accession>A0ABP0BNA7</accession>
<reference evidence="2 3" key="1">
    <citation type="submission" date="2024-01" db="EMBL/GenBank/DDBJ databases">
        <authorList>
            <person name="Allen C."/>
            <person name="Tagirdzhanova G."/>
        </authorList>
    </citation>
    <scope>NUCLEOTIDE SEQUENCE [LARGE SCALE GENOMIC DNA]</scope>
</reference>
<feature type="compositionally biased region" description="Basic residues" evidence="1">
    <location>
        <begin position="146"/>
        <end position="157"/>
    </location>
</feature>
<comment type="caution">
    <text evidence="2">The sequence shown here is derived from an EMBL/GenBank/DDBJ whole genome shotgun (WGS) entry which is preliminary data.</text>
</comment>
<feature type="region of interest" description="Disordered" evidence="1">
    <location>
        <begin position="628"/>
        <end position="671"/>
    </location>
</feature>
<name>A0ABP0BNA7_9PEZI</name>
<protein>
    <submittedName>
        <fullName evidence="2">Uncharacterized protein</fullName>
    </submittedName>
</protein>
<dbReference type="EMBL" id="CAWUHB010000020">
    <property type="protein sequence ID" value="CAK7220679.1"/>
    <property type="molecule type" value="Genomic_DNA"/>
</dbReference>
<sequence>MLGRSSDDKGISTEQALRGRRAWRDFFEAQPYPKEGVVTFAARLERLMSEVRKAAGCDYEGQYDQILIWHTLNMLDDIRPDWKDHLAPDYSWAHDNEGPSIEDITSTKVHPVGGLAEELASTRKTTELPAAAEKVADESLPDVAVKKKKNKKKKAKKSTYDASYQPGHRTVGAVSDQAAVTDIIGVQVNDFQVNANGGLGDDAIDYDDCRNSDAALEARSIDGDDNDYARVANRGFADDVYDGDGDNVDERVIVYINDEVRYAIPGYESRKKPRHTLITAPRFVIQNFFRSKFPGRPKCPDCRFKHPEDGYLLCSYCDFCHMGGDDECYYQNPHLRGTRPAKEKYTSKKPELSEEAVVEAGLEEGEPGGEPGLEPVFEPKIKAKTKTKGTKKSKKKDKRHFDADREPQPAAATKYGVQAQPGLEMATAVAPEKDNVLNLATALGALNIVETPTPSKPAKPLVFDSPQTSFVAGKKSVRFDLVTRLNEAAKHDDPVEEEPIMFKEPAQTEEGPFAESLLLETEPAPEVVPTVPPTETVAADGEGGAMLTEDNLSRVPHSKGHRHWASMSSLTTSSSGASLAAFCRRRTNELERSVRRKAEKKDAKVAAEKAAAEEAAIAAEKAAQHAALAEAERRAAMTQQQFDTMPKKRRNRGGRKNRERQQGHSTAGYFY</sequence>
<feature type="region of interest" description="Disordered" evidence="1">
    <location>
        <begin position="339"/>
        <end position="411"/>
    </location>
</feature>
<feature type="compositionally biased region" description="Acidic residues" evidence="1">
    <location>
        <begin position="353"/>
        <end position="367"/>
    </location>
</feature>